<evidence type="ECO:0000256" key="1">
    <source>
        <dbReference type="SAM" id="Coils"/>
    </source>
</evidence>
<accession>A0AAN7KSX9</accession>
<evidence type="ECO:0000259" key="2">
    <source>
        <dbReference type="PROSITE" id="PS51297"/>
    </source>
</evidence>
<dbReference type="InterPro" id="IPR050142">
    <property type="entry name" value="MADS-box/MEF2_TF"/>
</dbReference>
<sequence length="357" mass="40045">MYSMLETLERYQKCNYGAPESNTVSAQAALELISQQEYLKLKARYEALQRTQRNLMGEDLGPLSSKELESLEKQLDASLKQIRSTRMRQQKQKTTSTHGHFLQLAHESHYQTQQQPPGDAFFHALECEPTLQIAAVSVYILKTDTTAARWQVSARSSIHANISSRSFYNDQLRLSSSPLPWGYKTQHPDFHFSLLPISAPRGFHSATSPTVSRFSTPPTPESWILSSGKDEVGAVGGPAIQVPARAVGRSSKPHTVISDADLILRRGLPDRFARSEPFLVKDPEVFTAVAGFHSGWICLALARSFDGDDALWFDYLLHRVHADALGDWTRYRAVLGRNIIFPDCSPPIPIWLLRRSA</sequence>
<name>A0AAN7KSX9_TRANT</name>
<evidence type="ECO:0000313" key="4">
    <source>
        <dbReference type="Proteomes" id="UP001346149"/>
    </source>
</evidence>
<comment type="caution">
    <text evidence="3">The sequence shown here is derived from an EMBL/GenBank/DDBJ whole genome shotgun (WGS) entry which is preliminary data.</text>
</comment>
<protein>
    <recommendedName>
        <fullName evidence="2">K-box domain-containing protein</fullName>
    </recommendedName>
</protein>
<proteinExistence type="predicted"/>
<keyword evidence="4" id="KW-1185">Reference proteome</keyword>
<keyword evidence="1" id="KW-0175">Coiled coil</keyword>
<feature type="domain" description="K-box" evidence="2">
    <location>
        <begin position="31"/>
        <end position="128"/>
    </location>
</feature>
<dbReference type="PROSITE" id="PS51297">
    <property type="entry name" value="K_BOX"/>
    <property type="match status" value="1"/>
</dbReference>
<dbReference type="GO" id="GO:0005634">
    <property type="term" value="C:nucleus"/>
    <property type="evidence" value="ECO:0007669"/>
    <property type="project" value="InterPro"/>
</dbReference>
<dbReference type="EMBL" id="JAXQNO010000020">
    <property type="protein sequence ID" value="KAK4772496.1"/>
    <property type="molecule type" value="Genomic_DNA"/>
</dbReference>
<gene>
    <name evidence="3" type="ORF">SAY86_014271</name>
</gene>
<dbReference type="AlphaFoldDB" id="A0AAN7KSX9"/>
<dbReference type="Proteomes" id="UP001346149">
    <property type="component" value="Unassembled WGS sequence"/>
</dbReference>
<reference evidence="3 4" key="1">
    <citation type="journal article" date="2023" name="Hortic Res">
        <title>Pangenome of water caltrop reveals structural variations and asymmetric subgenome divergence after allopolyploidization.</title>
        <authorList>
            <person name="Zhang X."/>
            <person name="Chen Y."/>
            <person name="Wang L."/>
            <person name="Yuan Y."/>
            <person name="Fang M."/>
            <person name="Shi L."/>
            <person name="Lu R."/>
            <person name="Comes H.P."/>
            <person name="Ma Y."/>
            <person name="Chen Y."/>
            <person name="Huang G."/>
            <person name="Zhou Y."/>
            <person name="Zheng Z."/>
            <person name="Qiu Y."/>
        </authorList>
    </citation>
    <scope>NUCLEOTIDE SEQUENCE [LARGE SCALE GENOMIC DNA]</scope>
    <source>
        <strain evidence="3">F231</strain>
    </source>
</reference>
<dbReference type="PANTHER" id="PTHR48019">
    <property type="entry name" value="SERUM RESPONSE FACTOR HOMOLOG"/>
    <property type="match status" value="1"/>
</dbReference>
<organism evidence="3 4">
    <name type="scientific">Trapa natans</name>
    <name type="common">Water chestnut</name>
    <dbReference type="NCBI Taxonomy" id="22666"/>
    <lineage>
        <taxon>Eukaryota</taxon>
        <taxon>Viridiplantae</taxon>
        <taxon>Streptophyta</taxon>
        <taxon>Embryophyta</taxon>
        <taxon>Tracheophyta</taxon>
        <taxon>Spermatophyta</taxon>
        <taxon>Magnoliopsida</taxon>
        <taxon>eudicotyledons</taxon>
        <taxon>Gunneridae</taxon>
        <taxon>Pentapetalae</taxon>
        <taxon>rosids</taxon>
        <taxon>malvids</taxon>
        <taxon>Myrtales</taxon>
        <taxon>Lythraceae</taxon>
        <taxon>Trapa</taxon>
    </lineage>
</organism>
<evidence type="ECO:0000313" key="3">
    <source>
        <dbReference type="EMBL" id="KAK4772496.1"/>
    </source>
</evidence>
<dbReference type="Pfam" id="PF01486">
    <property type="entry name" value="K-box"/>
    <property type="match status" value="1"/>
</dbReference>
<feature type="coiled-coil region" evidence="1">
    <location>
        <begin position="38"/>
        <end position="88"/>
    </location>
</feature>
<dbReference type="InterPro" id="IPR002487">
    <property type="entry name" value="TF_Kbox"/>
</dbReference>
<dbReference type="GO" id="GO:0003700">
    <property type="term" value="F:DNA-binding transcription factor activity"/>
    <property type="evidence" value="ECO:0007669"/>
    <property type="project" value="InterPro"/>
</dbReference>